<dbReference type="OrthoDB" id="2664626at2759"/>
<evidence type="ECO:0000259" key="3">
    <source>
        <dbReference type="Pfam" id="PF20152"/>
    </source>
</evidence>
<feature type="domain" description="DUF6534" evidence="3">
    <location>
        <begin position="283"/>
        <end position="370"/>
    </location>
</feature>
<keyword evidence="5" id="KW-1185">Reference proteome</keyword>
<feature type="transmembrane region" description="Helical" evidence="2">
    <location>
        <begin position="155"/>
        <end position="178"/>
    </location>
</feature>
<dbReference type="Proteomes" id="UP000054217">
    <property type="component" value="Unassembled WGS sequence"/>
</dbReference>
<keyword evidence="2" id="KW-1133">Transmembrane helix</keyword>
<reference evidence="5" key="2">
    <citation type="submission" date="2015-01" db="EMBL/GenBank/DDBJ databases">
        <title>Evolutionary Origins and Diversification of the Mycorrhizal Mutualists.</title>
        <authorList>
            <consortium name="DOE Joint Genome Institute"/>
            <consortium name="Mycorrhizal Genomics Consortium"/>
            <person name="Kohler A."/>
            <person name="Kuo A."/>
            <person name="Nagy L.G."/>
            <person name="Floudas D."/>
            <person name="Copeland A."/>
            <person name="Barry K.W."/>
            <person name="Cichocki N."/>
            <person name="Veneault-Fourrey C."/>
            <person name="LaButti K."/>
            <person name="Lindquist E.A."/>
            <person name="Lipzen A."/>
            <person name="Lundell T."/>
            <person name="Morin E."/>
            <person name="Murat C."/>
            <person name="Riley R."/>
            <person name="Ohm R."/>
            <person name="Sun H."/>
            <person name="Tunlid A."/>
            <person name="Henrissat B."/>
            <person name="Grigoriev I.V."/>
            <person name="Hibbett D.S."/>
            <person name="Martin F."/>
        </authorList>
    </citation>
    <scope>NUCLEOTIDE SEQUENCE [LARGE SCALE GENOMIC DNA]</scope>
    <source>
        <strain evidence="5">Marx 270</strain>
    </source>
</reference>
<dbReference type="PANTHER" id="PTHR40465">
    <property type="entry name" value="CHROMOSOME 1, WHOLE GENOME SHOTGUN SEQUENCE"/>
    <property type="match status" value="1"/>
</dbReference>
<feature type="transmembrane region" description="Helical" evidence="2">
    <location>
        <begin position="81"/>
        <end position="107"/>
    </location>
</feature>
<dbReference type="STRING" id="870435.A0A0C3PMZ8"/>
<feature type="transmembrane region" description="Helical" evidence="2">
    <location>
        <begin position="316"/>
        <end position="340"/>
    </location>
</feature>
<feature type="transmembrane region" description="Helical" evidence="2">
    <location>
        <begin position="346"/>
        <end position="366"/>
    </location>
</feature>
<dbReference type="InterPro" id="IPR045339">
    <property type="entry name" value="DUF6534"/>
</dbReference>
<evidence type="ECO:0000256" key="1">
    <source>
        <dbReference type="SAM" id="MobiDB-lite"/>
    </source>
</evidence>
<dbReference type="AlphaFoldDB" id="A0A0C3PMZ8"/>
<dbReference type="InParanoid" id="A0A0C3PMZ8"/>
<feature type="transmembrane region" description="Helical" evidence="2">
    <location>
        <begin position="119"/>
        <end position="143"/>
    </location>
</feature>
<evidence type="ECO:0000313" key="4">
    <source>
        <dbReference type="EMBL" id="KIO09739.1"/>
    </source>
</evidence>
<proteinExistence type="predicted"/>
<protein>
    <recommendedName>
        <fullName evidence="3">DUF6534 domain-containing protein</fullName>
    </recommendedName>
</protein>
<dbReference type="EMBL" id="KN831954">
    <property type="protein sequence ID" value="KIO09739.1"/>
    <property type="molecule type" value="Genomic_DNA"/>
</dbReference>
<keyword evidence="2" id="KW-0472">Membrane</keyword>
<reference evidence="4 5" key="1">
    <citation type="submission" date="2014-04" db="EMBL/GenBank/DDBJ databases">
        <authorList>
            <consortium name="DOE Joint Genome Institute"/>
            <person name="Kuo A."/>
            <person name="Kohler A."/>
            <person name="Costa M.D."/>
            <person name="Nagy L.G."/>
            <person name="Floudas D."/>
            <person name="Copeland A."/>
            <person name="Barry K.W."/>
            <person name="Cichocki N."/>
            <person name="Veneault-Fourrey C."/>
            <person name="LaButti K."/>
            <person name="Lindquist E.A."/>
            <person name="Lipzen A."/>
            <person name="Lundell T."/>
            <person name="Morin E."/>
            <person name="Murat C."/>
            <person name="Sun H."/>
            <person name="Tunlid A."/>
            <person name="Henrissat B."/>
            <person name="Grigoriev I.V."/>
            <person name="Hibbett D.S."/>
            <person name="Martin F."/>
            <person name="Nordberg H.P."/>
            <person name="Cantor M.N."/>
            <person name="Hua S.X."/>
        </authorList>
    </citation>
    <scope>NUCLEOTIDE SEQUENCE [LARGE SCALE GENOMIC DNA]</scope>
    <source>
        <strain evidence="4 5">Marx 270</strain>
    </source>
</reference>
<name>A0A0C3PMZ8_PISTI</name>
<feature type="compositionally biased region" description="Polar residues" evidence="1">
    <location>
        <begin position="397"/>
        <end position="410"/>
    </location>
</feature>
<evidence type="ECO:0000313" key="5">
    <source>
        <dbReference type="Proteomes" id="UP000054217"/>
    </source>
</evidence>
<dbReference type="Pfam" id="PF20152">
    <property type="entry name" value="DUF6534"/>
    <property type="match status" value="1"/>
</dbReference>
<dbReference type="HOGENOM" id="CLU_046025_5_0_1"/>
<accession>A0A0C3PMZ8</accession>
<organism evidence="4 5">
    <name type="scientific">Pisolithus tinctorius Marx 270</name>
    <dbReference type="NCBI Taxonomy" id="870435"/>
    <lineage>
        <taxon>Eukaryota</taxon>
        <taxon>Fungi</taxon>
        <taxon>Dikarya</taxon>
        <taxon>Basidiomycota</taxon>
        <taxon>Agaricomycotina</taxon>
        <taxon>Agaricomycetes</taxon>
        <taxon>Agaricomycetidae</taxon>
        <taxon>Boletales</taxon>
        <taxon>Sclerodermatineae</taxon>
        <taxon>Pisolithaceae</taxon>
        <taxon>Pisolithus</taxon>
    </lineage>
</organism>
<dbReference type="PANTHER" id="PTHR40465:SF1">
    <property type="entry name" value="DUF6534 DOMAIN-CONTAINING PROTEIN"/>
    <property type="match status" value="1"/>
</dbReference>
<keyword evidence="2" id="KW-0812">Transmembrane</keyword>
<evidence type="ECO:0000256" key="2">
    <source>
        <dbReference type="SAM" id="Phobius"/>
    </source>
</evidence>
<feature type="region of interest" description="Disordered" evidence="1">
    <location>
        <begin position="394"/>
        <end position="438"/>
    </location>
</feature>
<feature type="transmembrane region" description="Helical" evidence="2">
    <location>
        <begin position="272"/>
        <end position="296"/>
    </location>
</feature>
<gene>
    <name evidence="4" type="ORF">M404DRAFT_22170</name>
</gene>
<sequence length="438" mass="49462">MAPRFWVIHKYCLENELHCPRNTRSRAQLPEFTIGTAPARECGSASVVYISDQALHHLRSSTRSRHHISKDWTFEAVPPRIYRAAFIGGMVTLVLYGITTLQTYLYFMNYPNDDVPTKLFVVAIWALDTAHITLMCHALYYYLVSSYGVVTSLAYGVWSLFASVAVNLTIACAVQAFFTVKIFYRMCHFLCVPRVAVMLELSLPPSSQVAGDRAYHLTHRNRSSPYCFILVSLRIRLPDRQVDMIADEGFGLETVVLMFIKKQLSSLAQLTYYAVTPFGAALVVSDIFIAVALCFFLRENSSLTIFPRTKQLINILIIYAINRCLLTSLVAIAEVVLWWVNPENSWFMAVDFTIGKLYANSLLASLNSRNFVRRSRNSGDLDFFTSTIRLSDLPESSGDTGTPRNDNSKLNPRDHDVLSTVRSTQDTEAAPPPWPHNL</sequence>